<reference evidence="4 5" key="2">
    <citation type="submission" date="2019-10" db="EMBL/GenBank/DDBJ databases">
        <title>Thermopilla bonchosmolovskayae gen. nov., sp. nov., a moderately thermophilic Chloroflexi bacterium from a Chukotka hot spring (Arctic, Russia), representing a novel classis Thermopillaia, which include previously uncultivated lineage OLB14.</title>
        <authorList>
            <person name="Kochetkova T.V."/>
            <person name="Zayulina K.S."/>
            <person name="Zhigarkov V.S."/>
            <person name="Minaev N.V."/>
            <person name="Novikov A."/>
            <person name="Toshchakov S.V."/>
            <person name="Elcheninov A.G."/>
            <person name="Kublanov I.V."/>
        </authorList>
    </citation>
    <scope>NUCLEOTIDE SEQUENCE [LARGE SCALE GENOMIC DNA]</scope>
    <source>
        <strain evidence="4 5">3753O</strain>
    </source>
</reference>
<organism evidence="4 5">
    <name type="scientific">Tepidiforma bonchosmolovskayae</name>
    <dbReference type="NCBI Taxonomy" id="2601677"/>
    <lineage>
        <taxon>Bacteria</taxon>
        <taxon>Bacillati</taxon>
        <taxon>Chloroflexota</taxon>
        <taxon>Tepidiformia</taxon>
        <taxon>Tepidiformales</taxon>
        <taxon>Tepidiformaceae</taxon>
        <taxon>Tepidiforma</taxon>
    </lineage>
</organism>
<protein>
    <submittedName>
        <fullName evidence="4">NAD(P)H-quinone oxidoreductase</fullName>
    </submittedName>
</protein>
<keyword evidence="5" id="KW-1185">Reference proteome</keyword>
<sequence>MKAVVITRPGGPEVLEYREVPDPVAGPEDLLIRVRATALNRADLLQRMGGYPQPGPKPAFEIPGLEYAGEVIAVGERVEGFAVGDRVMGLLAGGGYAELVATHYRLAVKVPDVLSWEEAGATPEVFITAHDALLQCGLAAGERVLIHAAGSGVGVAATQIAKVMGASLVAGTAGSAEKLARAAELGLDLGINYREQDFAEEVLRATEGKGVDVILDVIGAEYWERNLRALAVKGRMVVVGLMGGTGASTNLGVLLQKRLQVRGTTLRARPMEEKAAATRAFEKSVLPHIASGRVKVVIDRVYALRDAAEAHAYMATNANFGKIVLVAE</sequence>
<evidence type="ECO:0000313" key="4">
    <source>
        <dbReference type="EMBL" id="QFG03210.1"/>
    </source>
</evidence>
<gene>
    <name evidence="4" type="ORF">Tbon_07845</name>
</gene>
<dbReference type="Gene3D" id="3.90.180.10">
    <property type="entry name" value="Medium-chain alcohol dehydrogenases, catalytic domain"/>
    <property type="match status" value="1"/>
</dbReference>
<keyword evidence="2" id="KW-0560">Oxidoreductase</keyword>
<dbReference type="InterPro" id="IPR013149">
    <property type="entry name" value="ADH-like_C"/>
</dbReference>
<dbReference type="Proteomes" id="UP000326331">
    <property type="component" value="Chromosome"/>
</dbReference>
<name>A0ABX6C2H1_9CHLR</name>
<reference evidence="4 5" key="1">
    <citation type="submission" date="2019-08" db="EMBL/GenBank/DDBJ databases">
        <authorList>
            <person name="Toschakov S.V."/>
        </authorList>
    </citation>
    <scope>NUCLEOTIDE SEQUENCE [LARGE SCALE GENOMIC DNA]</scope>
    <source>
        <strain evidence="4 5">3753O</strain>
    </source>
</reference>
<dbReference type="EMBL" id="CP042829">
    <property type="protein sequence ID" value="QFG03210.1"/>
    <property type="molecule type" value="Genomic_DNA"/>
</dbReference>
<accession>A0ABX6C2H1</accession>
<dbReference type="SMART" id="SM00829">
    <property type="entry name" value="PKS_ER"/>
    <property type="match status" value="1"/>
</dbReference>
<dbReference type="NCBIfam" id="TIGR02824">
    <property type="entry name" value="quinone_pig3"/>
    <property type="match status" value="1"/>
</dbReference>
<dbReference type="SUPFAM" id="SSF51735">
    <property type="entry name" value="NAD(P)-binding Rossmann-fold domains"/>
    <property type="match status" value="1"/>
</dbReference>
<feature type="domain" description="Enoyl reductase (ER)" evidence="3">
    <location>
        <begin position="10"/>
        <end position="325"/>
    </location>
</feature>
<evidence type="ECO:0000256" key="2">
    <source>
        <dbReference type="ARBA" id="ARBA00023002"/>
    </source>
</evidence>
<evidence type="ECO:0000256" key="1">
    <source>
        <dbReference type="ARBA" id="ARBA00022857"/>
    </source>
</evidence>
<dbReference type="InterPro" id="IPR020843">
    <property type="entry name" value="ER"/>
</dbReference>
<dbReference type="SUPFAM" id="SSF50129">
    <property type="entry name" value="GroES-like"/>
    <property type="match status" value="1"/>
</dbReference>
<dbReference type="Pfam" id="PF00107">
    <property type="entry name" value="ADH_zinc_N"/>
    <property type="match status" value="1"/>
</dbReference>
<dbReference type="InterPro" id="IPR036291">
    <property type="entry name" value="NAD(P)-bd_dom_sf"/>
</dbReference>
<dbReference type="Pfam" id="PF08240">
    <property type="entry name" value="ADH_N"/>
    <property type="match status" value="1"/>
</dbReference>
<dbReference type="InterPro" id="IPR011032">
    <property type="entry name" value="GroES-like_sf"/>
</dbReference>
<dbReference type="Gene3D" id="3.40.50.720">
    <property type="entry name" value="NAD(P)-binding Rossmann-like Domain"/>
    <property type="match status" value="1"/>
</dbReference>
<dbReference type="InterPro" id="IPR014189">
    <property type="entry name" value="Quinone_OxRdtase_PIG3"/>
</dbReference>
<dbReference type="PANTHER" id="PTHR48106:SF8">
    <property type="entry name" value="OS02G0805600 PROTEIN"/>
    <property type="match status" value="1"/>
</dbReference>
<evidence type="ECO:0000313" key="5">
    <source>
        <dbReference type="Proteomes" id="UP000326331"/>
    </source>
</evidence>
<dbReference type="CDD" id="cd05276">
    <property type="entry name" value="p53_inducible_oxidoreductase"/>
    <property type="match status" value="1"/>
</dbReference>
<evidence type="ECO:0000259" key="3">
    <source>
        <dbReference type="SMART" id="SM00829"/>
    </source>
</evidence>
<dbReference type="PANTHER" id="PTHR48106">
    <property type="entry name" value="QUINONE OXIDOREDUCTASE PIG3-RELATED"/>
    <property type="match status" value="1"/>
</dbReference>
<proteinExistence type="predicted"/>
<dbReference type="RefSeq" id="WP_158067146.1">
    <property type="nucleotide sequence ID" value="NZ_CP042829.1"/>
</dbReference>
<keyword evidence="1" id="KW-0521">NADP</keyword>
<dbReference type="InterPro" id="IPR013154">
    <property type="entry name" value="ADH-like_N"/>
</dbReference>